<gene>
    <name evidence="2" type="ORF">ADEAN_000231700</name>
</gene>
<dbReference type="EMBL" id="LR877148">
    <property type="protein sequence ID" value="CAD2214864.1"/>
    <property type="molecule type" value="Genomic_DNA"/>
</dbReference>
<proteinExistence type="predicted"/>
<reference evidence="2 3" key="1">
    <citation type="submission" date="2020-08" db="EMBL/GenBank/DDBJ databases">
        <authorList>
            <person name="Newling K."/>
            <person name="Davey J."/>
            <person name="Forrester S."/>
        </authorList>
    </citation>
    <scope>NUCLEOTIDE SEQUENCE [LARGE SCALE GENOMIC DNA]</scope>
    <source>
        <strain evidence="3">Crithidia deanei Carvalho (ATCC PRA-265)</strain>
    </source>
</reference>
<dbReference type="VEuPathDB" id="TriTrypDB:ADEAN_000231700"/>
<feature type="region of interest" description="Disordered" evidence="1">
    <location>
        <begin position="676"/>
        <end position="704"/>
    </location>
</feature>
<organism evidence="2 3">
    <name type="scientific">Angomonas deanei</name>
    <dbReference type="NCBI Taxonomy" id="59799"/>
    <lineage>
        <taxon>Eukaryota</taxon>
        <taxon>Discoba</taxon>
        <taxon>Euglenozoa</taxon>
        <taxon>Kinetoplastea</taxon>
        <taxon>Metakinetoplastina</taxon>
        <taxon>Trypanosomatida</taxon>
        <taxon>Trypanosomatidae</taxon>
        <taxon>Strigomonadinae</taxon>
        <taxon>Angomonas</taxon>
    </lineage>
</organism>
<sequence>MQGNPTEKTPLNKTDSVAHYFQTLNIPFLVESVLQDVVEAKPQEPFRVVELLTQSLEQHKSTYYRSVQDKFFRQLEQMQSSAKGKGQPVRALSSGTKSEPKVELSSSSSSSVSNYTSYNVSNYAALMAPEETIELYFGVPLLDGSVFELFPTSRSLRVTDLNFPHFSKLVDLFLKFYGKGSHSHFFHPKYIAAAIPHLPLQAALYVQDNTNKYDDVLLLMERYLLADSTPTPWRLRDAGQWKALAILDAVPFRGQLFPVEYTTSAGVRRRGSGGHPNGSFHPVEMEDAARYVAAARQTLSHLSSVPPMLEVEPISTDSSEETMTAEEKEFWSELENFLEDPTLLPHKMSFVLNLPYKKVCLVKNGQYLTVNESNVRYFVEMAKEKRKEIHDAFTKPPVLDSSYTLYSDKSSPVHPSKADKLNAFRLEEGDRVSFRPGMDVLNFYEANKPTKEEASNEAKMEAFRRTLKQYLQTKELAFCLHCSRGDYDLIPSGRLINVTHRNIEEYLYRLQYAYNVFTREVGEPAGEHEIESGNNIRRDTGDSALLNVGPSPQLTAAVDHIADITINKEIDIPRQNSSGTVGDTSLGEEDLTFLREFQEHLDVLNDSRKTTGHTMNDIINQLSLRWNIVIPSKQCFIALKPPSSVAADDACVTGENFDVYYRQAKRKIKEVVGTIRSSGRYPPPETDTKDRRKNSESVNALNNT</sequence>
<name>A0A7G2C6Y8_9TRYP</name>
<protein>
    <submittedName>
        <fullName evidence="2">Uncharacterized protein</fullName>
    </submittedName>
</protein>
<dbReference type="AlphaFoldDB" id="A0A7G2C6Y8"/>
<feature type="compositionally biased region" description="Basic and acidic residues" evidence="1">
    <location>
        <begin position="686"/>
        <end position="695"/>
    </location>
</feature>
<keyword evidence="3" id="KW-1185">Reference proteome</keyword>
<dbReference type="Proteomes" id="UP000515908">
    <property type="component" value="Chromosome 04"/>
</dbReference>
<accession>A0A7G2C6Y8</accession>
<evidence type="ECO:0000256" key="1">
    <source>
        <dbReference type="SAM" id="MobiDB-lite"/>
    </source>
</evidence>
<evidence type="ECO:0000313" key="2">
    <source>
        <dbReference type="EMBL" id="CAD2214864.1"/>
    </source>
</evidence>
<feature type="region of interest" description="Disordered" evidence="1">
    <location>
        <begin position="80"/>
        <end position="113"/>
    </location>
</feature>
<evidence type="ECO:0000313" key="3">
    <source>
        <dbReference type="Proteomes" id="UP000515908"/>
    </source>
</evidence>